<dbReference type="PANTHER" id="PTHR37862">
    <property type="entry name" value="FANCONI ANEMIA CORE COMPLEX-ASSOCIATED PROTEIN 20"/>
    <property type="match status" value="1"/>
</dbReference>
<dbReference type="PANTHER" id="PTHR37862:SF1">
    <property type="entry name" value="FANCONI ANEMIA CORE COMPLEX-ASSOCIATED PROTEIN 20"/>
    <property type="match status" value="1"/>
</dbReference>
<evidence type="ECO:0000313" key="4">
    <source>
        <dbReference type="Proteomes" id="UP000694569"/>
    </source>
</evidence>
<dbReference type="Proteomes" id="UP000694569">
    <property type="component" value="Unplaced"/>
</dbReference>
<dbReference type="PROSITE" id="PS51906">
    <property type="entry name" value="ZF_UBZ2"/>
    <property type="match status" value="1"/>
</dbReference>
<dbReference type="InterPro" id="IPR031491">
    <property type="entry name" value="FANCA_interact"/>
</dbReference>
<feature type="region of interest" description="Disordered" evidence="1">
    <location>
        <begin position="156"/>
        <end position="177"/>
    </location>
</feature>
<dbReference type="GO" id="GO:0043130">
    <property type="term" value="F:ubiquitin binding"/>
    <property type="evidence" value="ECO:0007669"/>
    <property type="project" value="InterPro"/>
</dbReference>
<dbReference type="Pfam" id="PF15751">
    <property type="entry name" value="FANCA_interact"/>
    <property type="match status" value="1"/>
</dbReference>
<keyword evidence="4" id="KW-1185">Reference proteome</keyword>
<feature type="region of interest" description="Disordered" evidence="1">
    <location>
        <begin position="209"/>
        <end position="264"/>
    </location>
</feature>
<dbReference type="GO" id="GO:0043240">
    <property type="term" value="C:Fanconi anaemia nuclear complex"/>
    <property type="evidence" value="ECO:0007669"/>
    <property type="project" value="TreeGrafter"/>
</dbReference>
<protein>
    <recommendedName>
        <fullName evidence="2">UBZ2-type domain-containing protein</fullName>
    </recommendedName>
</protein>
<evidence type="ECO:0000259" key="2">
    <source>
        <dbReference type="PROSITE" id="PS51906"/>
    </source>
</evidence>
<dbReference type="Ensembl" id="ENSLLET00000037520.1">
    <property type="protein sequence ID" value="ENSLLEP00000036126.1"/>
    <property type="gene ID" value="ENSLLEG00000022832.1"/>
</dbReference>
<dbReference type="GeneTree" id="ENSGT00950000185199"/>
<feature type="domain" description="UBZ2-type" evidence="2">
    <location>
        <begin position="301"/>
        <end position="337"/>
    </location>
</feature>
<feature type="compositionally biased region" description="Basic and acidic residues" evidence="1">
    <location>
        <begin position="164"/>
        <end position="177"/>
    </location>
</feature>
<sequence length="337" mass="37984">MGGLREGGHSTHSDHFINAKWSGCIECLQKPVIACWVSMFLAHVLINWLSGSTVEENKMTSYQTHLQQKVRRCSSTGSWFDEIELTAAEQMWRQVLKAANTSLTNLEWDVVPRLPECSNKNIQKSREETHEHEVVRIGQEEFHWIPFPNYPTDISIQNGDGNIPDDHTFPNQDKESSLEDIRVVCEKDLKIQQPVDQVKSRLCLDATKQSIPATKKRPSKKAKKPVTAGSQTQTKLFPTKRAEVNKTQDASPDQRAKREPQAQEPEIIDLVTEDTAEEVEPCHSRAPALNPHSSAGVVDLLDNCPICLKEFPKGISQLEIDSHLAQCLSESTVDVMW</sequence>
<dbReference type="AlphaFoldDB" id="A0A8C5QDD0"/>
<dbReference type="InterPro" id="IPR031490">
    <property type="entry name" value="UBZ2_FAAP20"/>
</dbReference>
<dbReference type="OrthoDB" id="10063431at2759"/>
<reference evidence="3" key="1">
    <citation type="submission" date="2025-08" db="UniProtKB">
        <authorList>
            <consortium name="Ensembl"/>
        </authorList>
    </citation>
    <scope>IDENTIFICATION</scope>
</reference>
<reference evidence="3" key="2">
    <citation type="submission" date="2025-09" db="UniProtKB">
        <authorList>
            <consortium name="Ensembl"/>
        </authorList>
    </citation>
    <scope>IDENTIFICATION</scope>
</reference>
<proteinExistence type="predicted"/>
<dbReference type="InterPro" id="IPR052689">
    <property type="entry name" value="FA_core_complex_assoc"/>
</dbReference>
<accession>A0A8C5QDD0</accession>
<name>A0A8C5QDD0_9ANUR</name>
<feature type="compositionally biased region" description="Basic and acidic residues" evidence="1">
    <location>
        <begin position="240"/>
        <end position="261"/>
    </location>
</feature>
<feature type="compositionally biased region" description="Basic residues" evidence="1">
    <location>
        <begin position="214"/>
        <end position="224"/>
    </location>
</feature>
<organism evidence="3 4">
    <name type="scientific">Leptobrachium leishanense</name>
    <name type="common">Leishan spiny toad</name>
    <dbReference type="NCBI Taxonomy" id="445787"/>
    <lineage>
        <taxon>Eukaryota</taxon>
        <taxon>Metazoa</taxon>
        <taxon>Chordata</taxon>
        <taxon>Craniata</taxon>
        <taxon>Vertebrata</taxon>
        <taxon>Euteleostomi</taxon>
        <taxon>Amphibia</taxon>
        <taxon>Batrachia</taxon>
        <taxon>Anura</taxon>
        <taxon>Pelobatoidea</taxon>
        <taxon>Megophryidae</taxon>
        <taxon>Leptobrachium</taxon>
    </lineage>
</organism>
<dbReference type="Pfam" id="PF15750">
    <property type="entry name" value="UBZ_FAAP20"/>
    <property type="match status" value="1"/>
</dbReference>
<evidence type="ECO:0000313" key="3">
    <source>
        <dbReference type="Ensembl" id="ENSLLEP00000036126.1"/>
    </source>
</evidence>
<evidence type="ECO:0000256" key="1">
    <source>
        <dbReference type="SAM" id="MobiDB-lite"/>
    </source>
</evidence>